<dbReference type="CDD" id="cd18808">
    <property type="entry name" value="SF1_C_Upf1"/>
    <property type="match status" value="1"/>
</dbReference>
<evidence type="ECO:0000256" key="2">
    <source>
        <dbReference type="ARBA" id="ARBA00022741"/>
    </source>
</evidence>
<dbReference type="PANTHER" id="PTHR43788">
    <property type="entry name" value="DNA2/NAM7 HELICASE FAMILY MEMBER"/>
    <property type="match status" value="1"/>
</dbReference>
<dbReference type="InterPro" id="IPR047187">
    <property type="entry name" value="SF1_C_Upf1"/>
</dbReference>
<proteinExistence type="inferred from homology"/>
<evidence type="ECO:0000259" key="9">
    <source>
        <dbReference type="Pfam" id="PF18741"/>
    </source>
</evidence>
<keyword evidence="2" id="KW-0547">Nucleotide-binding</keyword>
<sequence>MGQKAKEKITRLFHFLKEYNNIKNPKITDITNQVWMKWVDNLPKHETIVNNIYLSESDDIEGILRVKRPILRECPKIPREIKKWIEKGWENINGEVKIKKEIKIKSGFNNKNNETKYITEKFEDDKKRVNAFNEWEKERNKWIENEKPARAVDDLFNTLYELYSKIKKESESIELILGDGLLLYKKDIFIEHPILLQHVNLKFDANVPEFILTESDKNTEIYRSLFYNIEGINNELLMELYNDFEGNNYSPIEGENTSSFFNRVANALSPKGRFIESKSETNDNLENPQIYRKPVLFLRKKNLGFGIAVDSIIEDIDDKTNIPTFLEEVVGCIEENNPTEKSSKVMLNLNPNGIDKDILLTKPANSEQLAVAKYLESNSAVLVQGPPGTGKTHTIANMIGYLLSQGKSILVTSYSEKALSVLKDKVADNLQSLCLSLLSTVESRVEMEKTLDEINENRSRLDPETLKHQIESLEKIRKDKIAKLRELKLKLKNIRLNEYRPIVVNGEEFNPLDAAKFISKYKDAYSWIPMPVKLGVAPSLSEEEIIELYETNKTISKDQEKEYDNKLPELSELITPRDFQDLIFNKHEFSEEKLNQYKNCWDAKSLNYTTEELESIIVDINKSLKCINLDSEWTLATIQASKEKVVKKNWVNLVNEINNVYQMKLDISEEIFNYKPEFENIEDNLDMSKQLNTIINKLEASGKINRINLMFNPDMKKVINCCRVNGSTPKYINEYRALLKYYNLNKAKKQLKNRWNRQIAPLGADSTEEMGEEFELVCEKYCDVIEENLLWYEKHWDPIILKLKSIGVNFDFIDNEIDLSNDKYSSLKNIKNKLGVKLKDVIKSEIYRLKYFKYIKMKDSVTKVINQYSSMQDSEILKGLQDALLDENVEVYKKYYEKLVNIKNLSKDIERRRYLLKKISESASSWAKEIKHRNKVHGENKPPTKIKEAWLFAQFSEELEKRNNQSIEVIQNDIIKLENYIKENTSELAFKKAWEAKLNDFQNNKRQVQSIEGWRQLIRKIGKGKGKRAEIYKAEARKLMPNCQSAVPVWIMPLSKVVENFNPSENKFDVVIIDEASQADVMALVALYLGKKVIVVGDNEQVSPLSIGEKTEDIDRLIREYLYDIPNDKLYCGKFSVYDLAQSSGYQPIRLKEHFRCVPEIIQYSNILSYNRQIKPLRDSSEVTTKPATVIYRVEGAISNNKINEKEAETLVSLIIGCCKNQEYKDKTFGVITLRGDKQAVLIDRLLQKKMNPIEYRKREILCGNPANFQGDERDIIFLSMVDTNDGEGPLRKNGYGNDDLFKKRYNVAVSRARDQIWLIHSLDSENDLKLGDIRKELIDYFKNPHSKDVEYNTLSKKAESEFEKEVMRYLIDKGYKIVPQWQVGSYRIDMVAICNDKKIAIECDGEKWHGEEKIEEDMIRQSILERLGWRFIRIRGSEFYKDKIETMKVVYNKLEKMGIYQSCCKLGVENNNSDSLINRVKSTAAVIKNEWEEELD</sequence>
<keyword evidence="11" id="KW-1185">Reference proteome</keyword>
<dbReference type="InterPro" id="IPR027417">
    <property type="entry name" value="P-loop_NTPase"/>
</dbReference>
<feature type="coiled-coil region" evidence="6">
    <location>
        <begin position="470"/>
        <end position="497"/>
    </location>
</feature>
<dbReference type="SUPFAM" id="SSF52980">
    <property type="entry name" value="Restriction endonuclease-like"/>
    <property type="match status" value="1"/>
</dbReference>
<dbReference type="InterPro" id="IPR050534">
    <property type="entry name" value="Coronavir_polyprotein_1ab"/>
</dbReference>
<dbReference type="Pfam" id="PF13087">
    <property type="entry name" value="AAA_12"/>
    <property type="match status" value="1"/>
</dbReference>
<keyword evidence="6" id="KW-0175">Coiled coil</keyword>
<evidence type="ECO:0000259" key="7">
    <source>
        <dbReference type="Pfam" id="PF13086"/>
    </source>
</evidence>
<feature type="domain" description="DNA2/NAM7 helicase helicase" evidence="7">
    <location>
        <begin position="366"/>
        <end position="543"/>
    </location>
</feature>
<dbReference type="RefSeq" id="WP_343761923.1">
    <property type="nucleotide sequence ID" value="NZ_BAAACG010000010.1"/>
</dbReference>
<dbReference type="InterPro" id="IPR011335">
    <property type="entry name" value="Restrct_endonuc-II-like"/>
</dbReference>
<evidence type="ECO:0000313" key="10">
    <source>
        <dbReference type="EMBL" id="GAA0742219.1"/>
    </source>
</evidence>
<organism evidence="10 11">
    <name type="scientific">Clostridium oceanicum</name>
    <dbReference type="NCBI Taxonomy" id="1543"/>
    <lineage>
        <taxon>Bacteria</taxon>
        <taxon>Bacillati</taxon>
        <taxon>Bacillota</taxon>
        <taxon>Clostridia</taxon>
        <taxon>Eubacteriales</taxon>
        <taxon>Clostridiaceae</taxon>
        <taxon>Clostridium</taxon>
    </lineage>
</organism>
<dbReference type="InterPro" id="IPR041679">
    <property type="entry name" value="DNA2/NAM7-like_C"/>
</dbReference>
<dbReference type="InterPro" id="IPR041677">
    <property type="entry name" value="DNA2/NAM7_AAA_11"/>
</dbReference>
<dbReference type="EMBL" id="BAAACG010000010">
    <property type="protein sequence ID" value="GAA0742219.1"/>
    <property type="molecule type" value="Genomic_DNA"/>
</dbReference>
<reference evidence="11" key="1">
    <citation type="journal article" date="2019" name="Int. J. Syst. Evol. Microbiol.">
        <title>The Global Catalogue of Microorganisms (GCM) 10K type strain sequencing project: providing services to taxonomists for standard genome sequencing and annotation.</title>
        <authorList>
            <consortium name="The Broad Institute Genomics Platform"/>
            <consortium name="The Broad Institute Genome Sequencing Center for Infectious Disease"/>
            <person name="Wu L."/>
            <person name="Ma J."/>
        </authorList>
    </citation>
    <scope>NUCLEOTIDE SEQUENCE [LARGE SCALE GENOMIC DNA]</scope>
    <source>
        <strain evidence="11">JCM 1407</strain>
    </source>
</reference>
<gene>
    <name evidence="10" type="ORF">GCM10008906_24420</name>
</gene>
<evidence type="ECO:0000256" key="6">
    <source>
        <dbReference type="SAM" id="Coils"/>
    </source>
</evidence>
<evidence type="ECO:0000256" key="3">
    <source>
        <dbReference type="ARBA" id="ARBA00022801"/>
    </source>
</evidence>
<keyword evidence="5" id="KW-0067">ATP-binding</keyword>
<feature type="domain" description="DNA2/NAM7 helicase helicase" evidence="7">
    <location>
        <begin position="941"/>
        <end position="1105"/>
    </location>
</feature>
<comment type="similarity">
    <text evidence="1">Belongs to the DNA2/NAM7 helicase family.</text>
</comment>
<evidence type="ECO:0000256" key="1">
    <source>
        <dbReference type="ARBA" id="ARBA00007913"/>
    </source>
</evidence>
<comment type="caution">
    <text evidence="10">The sequence shown here is derived from an EMBL/GenBank/DDBJ whole genome shotgun (WGS) entry which is preliminary data.</text>
</comment>
<evidence type="ECO:0000313" key="11">
    <source>
        <dbReference type="Proteomes" id="UP001501510"/>
    </source>
</evidence>
<dbReference type="Gene3D" id="3.40.960.10">
    <property type="entry name" value="VSR Endonuclease"/>
    <property type="match status" value="1"/>
</dbReference>
<protein>
    <submittedName>
        <fullName evidence="10">AAA domain-containing protein</fullName>
    </submittedName>
</protein>
<dbReference type="Gene3D" id="3.40.50.300">
    <property type="entry name" value="P-loop containing nucleotide triphosphate hydrolases"/>
    <property type="match status" value="3"/>
</dbReference>
<keyword evidence="4" id="KW-0347">Helicase</keyword>
<accession>A0ABP3UTE3</accession>
<dbReference type="PANTHER" id="PTHR43788:SF8">
    <property type="entry name" value="DNA-BINDING PROTEIN SMUBP-2"/>
    <property type="match status" value="1"/>
</dbReference>
<evidence type="ECO:0000259" key="8">
    <source>
        <dbReference type="Pfam" id="PF13087"/>
    </source>
</evidence>
<dbReference type="Proteomes" id="UP001501510">
    <property type="component" value="Unassembled WGS sequence"/>
</dbReference>
<name>A0ABP3UTE3_9CLOT</name>
<evidence type="ECO:0000256" key="4">
    <source>
        <dbReference type="ARBA" id="ARBA00022806"/>
    </source>
</evidence>
<dbReference type="SUPFAM" id="SSF52540">
    <property type="entry name" value="P-loop containing nucleoside triphosphate hydrolases"/>
    <property type="match status" value="1"/>
</dbReference>
<feature type="domain" description="Restriction endonuclease type II-like" evidence="9">
    <location>
        <begin position="1363"/>
        <end position="1455"/>
    </location>
</feature>
<dbReference type="Pfam" id="PF13086">
    <property type="entry name" value="AAA_11"/>
    <property type="match status" value="2"/>
</dbReference>
<feature type="domain" description="DNA2/NAM7 helicase-like C-terminal" evidence="8">
    <location>
        <begin position="1142"/>
        <end position="1320"/>
    </location>
</feature>
<evidence type="ECO:0000256" key="5">
    <source>
        <dbReference type="ARBA" id="ARBA00022840"/>
    </source>
</evidence>
<dbReference type="Pfam" id="PF18741">
    <property type="entry name" value="MTES_1575"/>
    <property type="match status" value="1"/>
</dbReference>
<dbReference type="InterPro" id="IPR049468">
    <property type="entry name" value="Restrct_endonuc-II-like_dom"/>
</dbReference>
<keyword evidence="3" id="KW-0378">Hydrolase</keyword>